<dbReference type="OrthoDB" id="415532at2759"/>
<evidence type="ECO:0000259" key="1">
    <source>
        <dbReference type="Pfam" id="PF14033"/>
    </source>
</evidence>
<protein>
    <recommendedName>
        <fullName evidence="1">DUF4246 domain-containing protein</fullName>
    </recommendedName>
</protein>
<comment type="caution">
    <text evidence="2">The sequence shown here is derived from an EMBL/GenBank/DDBJ whole genome shotgun (WGS) entry which is preliminary data.</text>
</comment>
<evidence type="ECO:0000313" key="3">
    <source>
        <dbReference type="Proteomes" id="UP000243217"/>
    </source>
</evidence>
<dbReference type="AlphaFoldDB" id="A0A1V9ZCM2"/>
<keyword evidence="3" id="KW-1185">Reference proteome</keyword>
<dbReference type="PANTHER" id="PTHR33119:SF1">
    <property type="entry name" value="FE2OG DIOXYGENASE DOMAIN-CONTAINING PROTEIN"/>
    <property type="match status" value="1"/>
</dbReference>
<dbReference type="Proteomes" id="UP000243217">
    <property type="component" value="Unassembled WGS sequence"/>
</dbReference>
<name>A0A1V9ZCM2_9STRA</name>
<dbReference type="Pfam" id="PF14033">
    <property type="entry name" value="DUF4246"/>
    <property type="match status" value="1"/>
</dbReference>
<dbReference type="EMBL" id="JNBS01002047">
    <property type="protein sequence ID" value="OQR95745.1"/>
    <property type="molecule type" value="Genomic_DNA"/>
</dbReference>
<organism evidence="2 3">
    <name type="scientific">Thraustotheca clavata</name>
    <dbReference type="NCBI Taxonomy" id="74557"/>
    <lineage>
        <taxon>Eukaryota</taxon>
        <taxon>Sar</taxon>
        <taxon>Stramenopiles</taxon>
        <taxon>Oomycota</taxon>
        <taxon>Saprolegniomycetes</taxon>
        <taxon>Saprolegniales</taxon>
        <taxon>Achlyaceae</taxon>
        <taxon>Thraustotheca</taxon>
    </lineage>
</organism>
<dbReference type="InterPro" id="IPR049192">
    <property type="entry name" value="DUF4246_C"/>
</dbReference>
<evidence type="ECO:0000313" key="2">
    <source>
        <dbReference type="EMBL" id="OQR95745.1"/>
    </source>
</evidence>
<accession>A0A1V9ZCM2</accession>
<gene>
    <name evidence="2" type="ORF">THRCLA_07606</name>
</gene>
<sequence length="389" mass="44632">MTRYEPPYLRIELDYIGLLNKILDKPSWFEKLNNSEKIMQWQKSFDVPEHLLHLILQELQLYKAHLTNPSNQFAVPNTALGAIHSDFAIHSTVIASLARLAMVLESSEAINTIEQVMDIVDPDMYCVVFGVTKFSQKPYPGVFWPGDIIAQYPTQERQLCNYPSTNSVQWLPTPFYYKNGQAKFISYLNNIPWGMTELYSNLETILSAAMPLIEYSVSLSSFRRVKPEYYGSTPGAMAKMAYRRKHNLSSEDIMDPKIFARWKPTTADLEAISVPTFPMKLSAKSLNLTFECQSFQDTALPLQVVVKMQSYFTIPKTKRKAQFQHPGTEWQNGSGLSNEPIVATAFVVYEMENVAPIRLEIRECFERKYSFIDPATNQEVVKASPYYYI</sequence>
<dbReference type="InterPro" id="IPR025340">
    <property type="entry name" value="DUF4246"/>
</dbReference>
<reference evidence="2 3" key="1">
    <citation type="journal article" date="2014" name="Genome Biol. Evol.">
        <title>The secreted proteins of Achlya hypogyna and Thraustotheca clavata identify the ancestral oomycete secretome and reveal gene acquisitions by horizontal gene transfer.</title>
        <authorList>
            <person name="Misner I."/>
            <person name="Blouin N."/>
            <person name="Leonard G."/>
            <person name="Richards T.A."/>
            <person name="Lane C.E."/>
        </authorList>
    </citation>
    <scope>NUCLEOTIDE SEQUENCE [LARGE SCALE GENOMIC DNA]</scope>
    <source>
        <strain evidence="2 3">ATCC 34112</strain>
    </source>
</reference>
<feature type="domain" description="DUF4246" evidence="1">
    <location>
        <begin position="52"/>
        <end position="379"/>
    </location>
</feature>
<dbReference type="PANTHER" id="PTHR33119">
    <property type="entry name" value="IFI3P"/>
    <property type="match status" value="1"/>
</dbReference>
<proteinExistence type="predicted"/>
<dbReference type="STRING" id="74557.A0A1V9ZCM2"/>